<evidence type="ECO:0000256" key="2">
    <source>
        <dbReference type="PROSITE-ProRule" id="PRU00192"/>
    </source>
</evidence>
<gene>
    <name evidence="5" type="ORF">D9611_001492</name>
</gene>
<dbReference type="FunFam" id="2.30.30.40:FF:000072">
    <property type="entry name" value="Unconventional Myosin IB"/>
    <property type="match status" value="1"/>
</dbReference>
<dbReference type="PANTHER" id="PTHR45929:SF7">
    <property type="entry name" value="LAS SEVENTEEN-BINDING PROTEIN 1"/>
    <property type="match status" value="1"/>
</dbReference>
<comment type="caution">
    <text evidence="5">The sequence shown here is derived from an EMBL/GenBank/DDBJ whole genome shotgun (WGS) entry which is preliminary data.</text>
</comment>
<keyword evidence="6" id="KW-1185">Reference proteome</keyword>
<dbReference type="Gene3D" id="2.30.30.40">
    <property type="entry name" value="SH3 Domains"/>
    <property type="match status" value="1"/>
</dbReference>
<dbReference type="PANTHER" id="PTHR45929">
    <property type="entry name" value="JAK PATHWAY SIGNAL TRANSDUCTION ADAPTOR MOLECULE"/>
    <property type="match status" value="1"/>
</dbReference>
<dbReference type="EMBL" id="JAACJK010000001">
    <property type="protein sequence ID" value="KAF5342321.1"/>
    <property type="molecule type" value="Genomic_DNA"/>
</dbReference>
<keyword evidence="1 2" id="KW-0728">SH3 domain</keyword>
<sequence length="234" mass="24407">MTVEDPLAAHLFSQIEQNVHILASHNYIAQADADDILARLSQSSGQQAAAAPSTMSQLSSKFSKLVSPGQAGGRAVPPPPRPVAAAAPTGQPAKAIWGYNENNEDPKDLTFHAGDIIEIIEETNADWWKGRFNGREGLVPSNYVQKIETPVDAEPASTGKRPYKPFGAVYHGVNNTPPPPGQGVNGVGLQEAPGHEEKKSKFGGLKNTMAHSAAGGVGFGAGAAIGGGLVRAIF</sequence>
<proteinExistence type="predicted"/>
<feature type="region of interest" description="Disordered" evidence="3">
    <location>
        <begin position="66"/>
        <end position="87"/>
    </location>
</feature>
<dbReference type="InterPro" id="IPR001452">
    <property type="entry name" value="SH3_domain"/>
</dbReference>
<protein>
    <recommendedName>
        <fullName evidence="4">SH3 domain-containing protein</fullName>
    </recommendedName>
</protein>
<dbReference type="AlphaFoldDB" id="A0A8H5CIA8"/>
<evidence type="ECO:0000313" key="6">
    <source>
        <dbReference type="Proteomes" id="UP000541558"/>
    </source>
</evidence>
<dbReference type="OrthoDB" id="5983572at2759"/>
<evidence type="ECO:0000259" key="4">
    <source>
        <dbReference type="PROSITE" id="PS50002"/>
    </source>
</evidence>
<dbReference type="InterPro" id="IPR050670">
    <property type="entry name" value="STAM"/>
</dbReference>
<dbReference type="Pfam" id="PF00018">
    <property type="entry name" value="SH3_1"/>
    <property type="match status" value="1"/>
</dbReference>
<organism evidence="5 6">
    <name type="scientific">Ephemerocybe angulata</name>
    <dbReference type="NCBI Taxonomy" id="980116"/>
    <lineage>
        <taxon>Eukaryota</taxon>
        <taxon>Fungi</taxon>
        <taxon>Dikarya</taxon>
        <taxon>Basidiomycota</taxon>
        <taxon>Agaricomycotina</taxon>
        <taxon>Agaricomycetes</taxon>
        <taxon>Agaricomycetidae</taxon>
        <taxon>Agaricales</taxon>
        <taxon>Agaricineae</taxon>
        <taxon>Psathyrellaceae</taxon>
        <taxon>Ephemerocybe</taxon>
    </lineage>
</organism>
<name>A0A8H5CIA8_9AGAR</name>
<dbReference type="PRINTS" id="PR00452">
    <property type="entry name" value="SH3DOMAIN"/>
</dbReference>
<dbReference type="PRINTS" id="PR00499">
    <property type="entry name" value="P67PHOX"/>
</dbReference>
<evidence type="ECO:0000313" key="5">
    <source>
        <dbReference type="EMBL" id="KAF5342321.1"/>
    </source>
</evidence>
<dbReference type="SMART" id="SM00326">
    <property type="entry name" value="SH3"/>
    <property type="match status" value="1"/>
</dbReference>
<reference evidence="5 6" key="1">
    <citation type="journal article" date="2020" name="ISME J.">
        <title>Uncovering the hidden diversity of litter-decomposition mechanisms in mushroom-forming fungi.</title>
        <authorList>
            <person name="Floudas D."/>
            <person name="Bentzer J."/>
            <person name="Ahren D."/>
            <person name="Johansson T."/>
            <person name="Persson P."/>
            <person name="Tunlid A."/>
        </authorList>
    </citation>
    <scope>NUCLEOTIDE SEQUENCE [LARGE SCALE GENOMIC DNA]</scope>
    <source>
        <strain evidence="5 6">CBS 175.51</strain>
    </source>
</reference>
<dbReference type="PROSITE" id="PS50002">
    <property type="entry name" value="SH3"/>
    <property type="match status" value="1"/>
</dbReference>
<accession>A0A8H5CIA8</accession>
<dbReference type="SUPFAM" id="SSF50044">
    <property type="entry name" value="SH3-domain"/>
    <property type="match status" value="1"/>
</dbReference>
<dbReference type="InterPro" id="IPR036028">
    <property type="entry name" value="SH3-like_dom_sf"/>
</dbReference>
<feature type="domain" description="SH3" evidence="4">
    <location>
        <begin position="88"/>
        <end position="149"/>
    </location>
</feature>
<dbReference type="Proteomes" id="UP000541558">
    <property type="component" value="Unassembled WGS sequence"/>
</dbReference>
<evidence type="ECO:0000256" key="3">
    <source>
        <dbReference type="SAM" id="MobiDB-lite"/>
    </source>
</evidence>
<evidence type="ECO:0000256" key="1">
    <source>
        <dbReference type="ARBA" id="ARBA00022443"/>
    </source>
</evidence>